<dbReference type="Gene3D" id="1.10.10.10">
    <property type="entry name" value="Winged helix-like DNA-binding domain superfamily/Winged helix DNA-binding domain"/>
    <property type="match status" value="1"/>
</dbReference>
<dbReference type="RefSeq" id="WP_040095031.1">
    <property type="nucleotide sequence ID" value="NZ_JWJD01000001.1"/>
</dbReference>
<keyword evidence="6 12" id="KW-0068">Autocatalytic cleavage</keyword>
<dbReference type="PANTHER" id="PTHR33516:SF2">
    <property type="entry name" value="LEXA REPRESSOR-RELATED"/>
    <property type="match status" value="1"/>
</dbReference>
<comment type="function">
    <text evidence="12">Represses a number of genes involved in the response to DNA damage (SOS response), including recA and lexA. In the presence of single-stranded DNA, RecA interacts with LexA causing an autocatalytic cleavage which disrupts the DNA-binding part of LexA, leading to derepression of the SOS regulon and eventually DNA repair.</text>
</comment>
<dbReference type="GO" id="GO:0009432">
    <property type="term" value="P:SOS response"/>
    <property type="evidence" value="ECO:0007669"/>
    <property type="project" value="UniProtKB-UniRule"/>
</dbReference>
<evidence type="ECO:0000256" key="7">
    <source>
        <dbReference type="ARBA" id="ARBA00023015"/>
    </source>
</evidence>
<evidence type="ECO:0000256" key="1">
    <source>
        <dbReference type="ARBA" id="ARBA00007484"/>
    </source>
</evidence>
<evidence type="ECO:0000256" key="12">
    <source>
        <dbReference type="HAMAP-Rule" id="MF_00015"/>
    </source>
</evidence>
<keyword evidence="9 12" id="KW-0804">Transcription</keyword>
<dbReference type="InterPro" id="IPR036388">
    <property type="entry name" value="WH-like_DNA-bd_sf"/>
</dbReference>
<dbReference type="Proteomes" id="UP000035068">
    <property type="component" value="Unassembled WGS sequence"/>
</dbReference>
<comment type="caution">
    <text evidence="16">The sequence shown here is derived from an EMBL/GenBank/DDBJ whole genome shotgun (WGS) entry which is preliminary data.</text>
</comment>
<evidence type="ECO:0000259" key="15">
    <source>
        <dbReference type="Pfam" id="PF01726"/>
    </source>
</evidence>
<feature type="domain" description="LexA repressor DNA-binding" evidence="15">
    <location>
        <begin position="1"/>
        <end position="65"/>
    </location>
</feature>
<evidence type="ECO:0000256" key="4">
    <source>
        <dbReference type="ARBA" id="ARBA00022763"/>
    </source>
</evidence>
<keyword evidence="10 12" id="KW-0234">DNA repair</keyword>
<evidence type="ECO:0000313" key="16">
    <source>
        <dbReference type="EMBL" id="KIH77247.1"/>
    </source>
</evidence>
<dbReference type="InterPro" id="IPR039418">
    <property type="entry name" value="LexA-like"/>
</dbReference>
<evidence type="ECO:0000256" key="9">
    <source>
        <dbReference type="ARBA" id="ARBA00023163"/>
    </source>
</evidence>
<dbReference type="Gene3D" id="2.10.109.10">
    <property type="entry name" value="Umud Fragment, subunit A"/>
    <property type="match status" value="1"/>
</dbReference>
<keyword evidence="4 12" id="KW-0227">DNA damage</keyword>
<dbReference type="SUPFAM" id="SSF51306">
    <property type="entry name" value="LexA/Signal peptidase"/>
    <property type="match status" value="1"/>
</dbReference>
<keyword evidence="11 12" id="KW-0742">SOS response</keyword>
<dbReference type="GO" id="GO:0006508">
    <property type="term" value="P:proteolysis"/>
    <property type="evidence" value="ECO:0007669"/>
    <property type="project" value="InterPro"/>
</dbReference>
<keyword evidence="17" id="KW-1185">Reference proteome</keyword>
<dbReference type="PRINTS" id="PR00726">
    <property type="entry name" value="LEXASERPTASE"/>
</dbReference>
<sequence>MSPLTPKQKALLDFIVAFTEREGYPPSQQEIAKSFGFRSLGTVQNYLVRLEREGVLAKDWNAKRGLRVLQPQAPPRALELPLAGIVAAGKPIEAVSNPDTIEVPASMVGAGENFVLRVQGDSMVGDGILDGDFVVVRKQPHAESGQTVVALIRGEATVKRLVRKADHIELHPANPTMQPLVVSGEEDFRIEGVVVGLIRHCQ</sequence>
<dbReference type="GO" id="GO:0045892">
    <property type="term" value="P:negative regulation of DNA-templated transcription"/>
    <property type="evidence" value="ECO:0007669"/>
    <property type="project" value="UniProtKB-UniRule"/>
</dbReference>
<dbReference type="InterPro" id="IPR050077">
    <property type="entry name" value="LexA_repressor"/>
</dbReference>
<keyword evidence="7 12" id="KW-0805">Transcription regulation</keyword>
<dbReference type="PANTHER" id="PTHR33516">
    <property type="entry name" value="LEXA REPRESSOR"/>
    <property type="match status" value="1"/>
</dbReference>
<evidence type="ECO:0000256" key="13">
    <source>
        <dbReference type="RuleBase" id="RU003991"/>
    </source>
</evidence>
<comment type="similarity">
    <text evidence="1 12 13">Belongs to the peptidase S24 family.</text>
</comment>
<feature type="active site" description="For autocatalytic cleavage activity" evidence="12">
    <location>
        <position position="122"/>
    </location>
</feature>
<proteinExistence type="inferred from homology"/>
<keyword evidence="2 12" id="KW-0678">Repressor</keyword>
<dbReference type="InterPro" id="IPR006197">
    <property type="entry name" value="Peptidase_S24_LexA"/>
</dbReference>
<dbReference type="NCBIfam" id="TIGR00498">
    <property type="entry name" value="lexA"/>
    <property type="match status" value="1"/>
</dbReference>
<dbReference type="HAMAP" id="MF_00015">
    <property type="entry name" value="LexA"/>
    <property type="match status" value="1"/>
</dbReference>
<evidence type="ECO:0000256" key="11">
    <source>
        <dbReference type="ARBA" id="ARBA00023236"/>
    </source>
</evidence>
<feature type="DNA-binding region" description="H-T-H motif" evidence="12">
    <location>
        <begin position="28"/>
        <end position="48"/>
    </location>
</feature>
<evidence type="ECO:0000256" key="3">
    <source>
        <dbReference type="ARBA" id="ARBA00022705"/>
    </source>
</evidence>
<dbReference type="SUPFAM" id="SSF46785">
    <property type="entry name" value="Winged helix' DNA-binding domain"/>
    <property type="match status" value="1"/>
</dbReference>
<feature type="active site" description="For autocatalytic cleavage activity" evidence="12">
    <location>
        <position position="159"/>
    </location>
</feature>
<protein>
    <recommendedName>
        <fullName evidence="12">LexA repressor</fullName>
        <ecNumber evidence="12">3.4.21.88</ecNumber>
    </recommendedName>
</protein>
<evidence type="ECO:0000256" key="5">
    <source>
        <dbReference type="ARBA" id="ARBA00022801"/>
    </source>
</evidence>
<feature type="site" description="Cleavage; by autolysis" evidence="12">
    <location>
        <begin position="88"/>
        <end position="89"/>
    </location>
</feature>
<evidence type="ECO:0000256" key="8">
    <source>
        <dbReference type="ARBA" id="ARBA00023125"/>
    </source>
</evidence>
<dbReference type="AlphaFoldDB" id="A0A0C2HWT9"/>
<evidence type="ECO:0000313" key="17">
    <source>
        <dbReference type="Proteomes" id="UP000035068"/>
    </source>
</evidence>
<evidence type="ECO:0000259" key="14">
    <source>
        <dbReference type="Pfam" id="PF00717"/>
    </source>
</evidence>
<gene>
    <name evidence="12" type="primary">lexA</name>
    <name evidence="16" type="ORF">GFER_00285</name>
</gene>
<dbReference type="GO" id="GO:0004252">
    <property type="term" value="F:serine-type endopeptidase activity"/>
    <property type="evidence" value="ECO:0007669"/>
    <property type="project" value="UniProtKB-UniRule"/>
</dbReference>
<evidence type="ECO:0000256" key="10">
    <source>
        <dbReference type="ARBA" id="ARBA00023204"/>
    </source>
</evidence>
<dbReference type="FunFam" id="2.10.109.10:FF:000001">
    <property type="entry name" value="LexA repressor"/>
    <property type="match status" value="1"/>
</dbReference>
<keyword evidence="5 12" id="KW-0378">Hydrolase</keyword>
<evidence type="ECO:0000256" key="2">
    <source>
        <dbReference type="ARBA" id="ARBA00022491"/>
    </source>
</evidence>
<dbReference type="EC" id="3.4.21.88" evidence="12"/>
<comment type="subunit">
    <text evidence="12">Homodimer.</text>
</comment>
<dbReference type="InterPro" id="IPR036390">
    <property type="entry name" value="WH_DNA-bd_sf"/>
</dbReference>
<keyword evidence="3 12" id="KW-0235">DNA replication</keyword>
<dbReference type="InterPro" id="IPR006200">
    <property type="entry name" value="LexA"/>
</dbReference>
<dbReference type="Pfam" id="PF01726">
    <property type="entry name" value="LexA_DNA_bind"/>
    <property type="match status" value="1"/>
</dbReference>
<dbReference type="CDD" id="cd06529">
    <property type="entry name" value="S24_LexA-like"/>
    <property type="match status" value="1"/>
</dbReference>
<dbReference type="InterPro" id="IPR015927">
    <property type="entry name" value="Peptidase_S24_S26A/B/C"/>
</dbReference>
<dbReference type="InterPro" id="IPR036286">
    <property type="entry name" value="LexA/Signal_pep-like_sf"/>
</dbReference>
<dbReference type="EMBL" id="JWJD01000001">
    <property type="protein sequence ID" value="KIH77247.1"/>
    <property type="molecule type" value="Genomic_DNA"/>
</dbReference>
<dbReference type="Pfam" id="PF00717">
    <property type="entry name" value="Peptidase_S24"/>
    <property type="match status" value="1"/>
</dbReference>
<keyword evidence="8 12" id="KW-0238">DNA-binding</keyword>
<evidence type="ECO:0000256" key="6">
    <source>
        <dbReference type="ARBA" id="ARBA00022813"/>
    </source>
</evidence>
<accession>A0A0C2HWT9</accession>
<feature type="domain" description="Peptidase S24/S26A/S26B/S26C" evidence="14">
    <location>
        <begin position="81"/>
        <end position="195"/>
    </location>
</feature>
<name>A0A0C2HWT9_9BACT</name>
<dbReference type="GO" id="GO:0006260">
    <property type="term" value="P:DNA replication"/>
    <property type="evidence" value="ECO:0007669"/>
    <property type="project" value="UniProtKB-UniRule"/>
</dbReference>
<dbReference type="GO" id="GO:0006281">
    <property type="term" value="P:DNA repair"/>
    <property type="evidence" value="ECO:0007669"/>
    <property type="project" value="UniProtKB-UniRule"/>
</dbReference>
<comment type="catalytic activity">
    <reaction evidence="12">
        <text>Hydrolysis of Ala-|-Gly bond in repressor LexA.</text>
        <dbReference type="EC" id="3.4.21.88"/>
    </reaction>
</comment>
<reference evidence="16 17" key="1">
    <citation type="submission" date="2014-12" db="EMBL/GenBank/DDBJ databases">
        <title>Genomes of Geoalkalibacter ferrihydriticus and Geoalkalibacter subterraneus, two haloalkaliphilic metal-reducing members of the Geobacteraceae.</title>
        <authorList>
            <person name="Badalamenti J.P."/>
            <person name="Torres C.I."/>
            <person name="Krajmalnik-Brown R."/>
            <person name="Bond D.R."/>
        </authorList>
    </citation>
    <scope>NUCLEOTIDE SEQUENCE [LARGE SCALE GENOMIC DNA]</scope>
    <source>
        <strain evidence="16 17">DSM 17813</strain>
    </source>
</reference>
<dbReference type="InterPro" id="IPR006199">
    <property type="entry name" value="LexA_DNA-bd_dom"/>
</dbReference>
<organism evidence="16 17">
    <name type="scientific">Geoalkalibacter ferrihydriticus DSM 17813</name>
    <dbReference type="NCBI Taxonomy" id="1121915"/>
    <lineage>
        <taxon>Bacteria</taxon>
        <taxon>Pseudomonadati</taxon>
        <taxon>Thermodesulfobacteriota</taxon>
        <taxon>Desulfuromonadia</taxon>
        <taxon>Desulfuromonadales</taxon>
        <taxon>Geoalkalibacteraceae</taxon>
        <taxon>Geoalkalibacter</taxon>
    </lineage>
</organism>
<dbReference type="GO" id="GO:0003677">
    <property type="term" value="F:DNA binding"/>
    <property type="evidence" value="ECO:0007669"/>
    <property type="project" value="UniProtKB-UniRule"/>
</dbReference>